<keyword evidence="2 5" id="KW-0328">Glycosyltransferase</keyword>
<dbReference type="Pfam" id="PF13579">
    <property type="entry name" value="Glyco_trans_4_4"/>
    <property type="match status" value="1"/>
</dbReference>
<dbReference type="Proteomes" id="UP000243589">
    <property type="component" value="Unassembled WGS sequence"/>
</dbReference>
<evidence type="ECO:0000256" key="1">
    <source>
        <dbReference type="ARBA" id="ARBA00021292"/>
    </source>
</evidence>
<organism evidence="5 6">
    <name type="scientific">Brevibacterium ravenspurgense</name>
    <dbReference type="NCBI Taxonomy" id="479117"/>
    <lineage>
        <taxon>Bacteria</taxon>
        <taxon>Bacillati</taxon>
        <taxon>Actinomycetota</taxon>
        <taxon>Actinomycetes</taxon>
        <taxon>Micrococcales</taxon>
        <taxon>Brevibacteriaceae</taxon>
        <taxon>Brevibacterium</taxon>
    </lineage>
</organism>
<protein>
    <recommendedName>
        <fullName evidence="1">D-inositol 3-phosphate glycosyltransferase</fullName>
    </recommendedName>
</protein>
<evidence type="ECO:0000256" key="2">
    <source>
        <dbReference type="ARBA" id="ARBA00022676"/>
    </source>
</evidence>
<dbReference type="Pfam" id="PF13692">
    <property type="entry name" value="Glyco_trans_1_4"/>
    <property type="match status" value="1"/>
</dbReference>
<dbReference type="EMBL" id="LQQC01000012">
    <property type="protein sequence ID" value="KXZ57310.1"/>
    <property type="molecule type" value="Genomic_DNA"/>
</dbReference>
<dbReference type="RefSeq" id="WP_062022663.1">
    <property type="nucleotide sequence ID" value="NZ_LQQC01000012.1"/>
</dbReference>
<sequence length="582" mass="63931">MSISFMCRQGVTLLRVLAEHMGSDPVFFGVQVSRRLPRTVSNAVGRGLRRLPSTVSQTAGQWLMGDAAGAEQSLRRQLSADHLSDIRARVFGEFALSLRMRREAGQFADRIRRGRRARNLRARIEWQAGRMTEAIGLAEEERLQSRLKGEAQVFQPGWRPTLPQKLPEIRSPKADVLFALTNSLPHTQSGYTLRSHAVLTSLQRRGLRVIGATRTGYPVSVGRFSWSDRDWIDDIAYLRDIPWNQGRTMAQRLSKQAEFTAALAAASGTQVIHTTSHFVNGVAAAAAARKLKLPWVYEVRGLLEETWAASAGLPEERKDARQSERYRLFRARETEIALQANRVVTLGSTMAAELVSRGIPRERILVAPNAVSSEVLRRDADRPPSAVRAENGLPAGGVWVGTAASIVGYEGLDTLIDAVAEARRAGTDLRVMIVGDGVELPALRQRAASLGDAAVLTGRVAQQQAHELVTALDIFAVPRRDDPVCSLVTPLKPVEAAGLARPVVLSDLPALTEALPAEAHTAVAPGDVTRWAEVLSRLAEDEQTRRDMGRIGRRFVEQHRTWDAVGRAYTDMYRELGVGGLT</sequence>
<dbReference type="CDD" id="cd03801">
    <property type="entry name" value="GT4_PimA-like"/>
    <property type="match status" value="1"/>
</dbReference>
<evidence type="ECO:0000256" key="3">
    <source>
        <dbReference type="ARBA" id="ARBA00022679"/>
    </source>
</evidence>
<feature type="domain" description="Glycosyltransferase subfamily 4-like N-terminal" evidence="4">
    <location>
        <begin position="190"/>
        <end position="369"/>
    </location>
</feature>
<proteinExistence type="predicted"/>
<dbReference type="AlphaFoldDB" id="A0A150H6Q6"/>
<dbReference type="SUPFAM" id="SSF53756">
    <property type="entry name" value="UDP-Glycosyltransferase/glycogen phosphorylase"/>
    <property type="match status" value="1"/>
</dbReference>
<reference evidence="5 6" key="1">
    <citation type="submission" date="2016-01" db="EMBL/GenBank/DDBJ databases">
        <title>Use of Whole Genome Sequencing to ascertain that Brevibacterium massiliense (Roux, Raoult 2009) is a later heterotypic synonym of Brevibacterium ravenspurgense (Mages 2008).</title>
        <authorList>
            <person name="Bernier A.-M."/>
            <person name="Burdz T."/>
            <person name="Huynh C."/>
            <person name="Pachecho A.L."/>
            <person name="Wiebe D."/>
            <person name="Bonner C."/>
            <person name="Bernard K."/>
        </authorList>
    </citation>
    <scope>NUCLEOTIDE SEQUENCE [LARGE SCALE GENOMIC DNA]</scope>
    <source>
        <strain evidence="5 6">CCUG56047</strain>
    </source>
</reference>
<dbReference type="InterPro" id="IPR028098">
    <property type="entry name" value="Glyco_trans_4-like_N"/>
</dbReference>
<keyword evidence="6" id="KW-1185">Reference proteome</keyword>
<accession>A0A150H6Q6</accession>
<keyword evidence="3 5" id="KW-0808">Transferase</keyword>
<dbReference type="Gene3D" id="3.40.50.2000">
    <property type="entry name" value="Glycogen Phosphorylase B"/>
    <property type="match status" value="2"/>
</dbReference>
<dbReference type="PATRIC" id="fig|479117.4.peg.1813"/>
<dbReference type="InterPro" id="IPR050194">
    <property type="entry name" value="Glycosyltransferase_grp1"/>
</dbReference>
<name>A0A150H6Q6_9MICO</name>
<dbReference type="GO" id="GO:1901137">
    <property type="term" value="P:carbohydrate derivative biosynthetic process"/>
    <property type="evidence" value="ECO:0007669"/>
    <property type="project" value="UniProtKB-ARBA"/>
</dbReference>
<evidence type="ECO:0000259" key="4">
    <source>
        <dbReference type="Pfam" id="PF13579"/>
    </source>
</evidence>
<comment type="caution">
    <text evidence="5">The sequence shown here is derived from an EMBL/GenBank/DDBJ whole genome shotgun (WGS) entry which is preliminary data.</text>
</comment>
<dbReference type="PANTHER" id="PTHR45947:SF3">
    <property type="entry name" value="SULFOQUINOVOSYL TRANSFERASE SQD2"/>
    <property type="match status" value="1"/>
</dbReference>
<evidence type="ECO:0000313" key="6">
    <source>
        <dbReference type="Proteomes" id="UP000243589"/>
    </source>
</evidence>
<dbReference type="GO" id="GO:0016758">
    <property type="term" value="F:hexosyltransferase activity"/>
    <property type="evidence" value="ECO:0007669"/>
    <property type="project" value="TreeGrafter"/>
</dbReference>
<evidence type="ECO:0000313" key="5">
    <source>
        <dbReference type="EMBL" id="KXZ57310.1"/>
    </source>
</evidence>
<gene>
    <name evidence="5" type="primary">mshA_2</name>
    <name evidence="5" type="ORF">Bravens_01830</name>
</gene>
<dbReference type="PANTHER" id="PTHR45947">
    <property type="entry name" value="SULFOQUINOVOSYL TRANSFERASE SQD2"/>
    <property type="match status" value="1"/>
</dbReference>